<evidence type="ECO:0000256" key="4">
    <source>
        <dbReference type="ARBA" id="ARBA00022839"/>
    </source>
</evidence>
<keyword evidence="1 5" id="KW-0963">Cytoplasm</keyword>
<evidence type="ECO:0000256" key="5">
    <source>
        <dbReference type="HAMAP-Rule" id="MF_00378"/>
    </source>
</evidence>
<dbReference type="PANTHER" id="PTHR30008">
    <property type="entry name" value="EXODEOXYRIBONUCLEASE 7 LARGE SUBUNIT"/>
    <property type="match status" value="1"/>
</dbReference>
<comment type="catalytic activity">
    <reaction evidence="5 6">
        <text>Exonucleolytic cleavage in either 5'- to 3'- or 3'- to 5'-direction to yield nucleoside 5'-phosphates.</text>
        <dbReference type="EC" id="3.1.11.6"/>
    </reaction>
</comment>
<evidence type="ECO:0000256" key="3">
    <source>
        <dbReference type="ARBA" id="ARBA00022801"/>
    </source>
</evidence>
<evidence type="ECO:0000313" key="10">
    <source>
        <dbReference type="Proteomes" id="UP000003494"/>
    </source>
</evidence>
<dbReference type="GO" id="GO:0005737">
    <property type="term" value="C:cytoplasm"/>
    <property type="evidence" value="ECO:0007669"/>
    <property type="project" value="UniProtKB-SubCell"/>
</dbReference>
<dbReference type="InterPro" id="IPR025824">
    <property type="entry name" value="OB-fold_nuc-bd_dom"/>
</dbReference>
<dbReference type="InterPro" id="IPR020579">
    <property type="entry name" value="Exonuc_VII_lsu_C"/>
</dbReference>
<evidence type="ECO:0000256" key="2">
    <source>
        <dbReference type="ARBA" id="ARBA00022722"/>
    </source>
</evidence>
<dbReference type="GO" id="GO:0006308">
    <property type="term" value="P:DNA catabolic process"/>
    <property type="evidence" value="ECO:0007669"/>
    <property type="project" value="UniProtKB-UniRule"/>
</dbReference>
<keyword evidence="10" id="KW-1185">Reference proteome</keyword>
<accession>C4GAK5</accession>
<dbReference type="Pfam" id="PF13742">
    <property type="entry name" value="tRNA_anti_2"/>
    <property type="match status" value="1"/>
</dbReference>
<dbReference type="RefSeq" id="WP_006905967.1">
    <property type="nucleotide sequence ID" value="NZ_GG665866.1"/>
</dbReference>
<dbReference type="GO" id="GO:0009318">
    <property type="term" value="C:exodeoxyribonuclease VII complex"/>
    <property type="evidence" value="ECO:0007669"/>
    <property type="project" value="UniProtKB-UniRule"/>
</dbReference>
<dbReference type="NCBIfam" id="TIGR00237">
    <property type="entry name" value="xseA"/>
    <property type="match status" value="1"/>
</dbReference>
<dbReference type="AlphaFoldDB" id="C4GAK5"/>
<dbReference type="Pfam" id="PF02601">
    <property type="entry name" value="Exonuc_VII_L"/>
    <property type="match status" value="1"/>
</dbReference>
<evidence type="ECO:0000313" key="9">
    <source>
        <dbReference type="EMBL" id="EEP28148.1"/>
    </source>
</evidence>
<organism evidence="9 10">
    <name type="scientific">Shuttleworthella satelles DSM 14600</name>
    <dbReference type="NCBI Taxonomy" id="626523"/>
    <lineage>
        <taxon>Bacteria</taxon>
        <taxon>Bacillati</taxon>
        <taxon>Bacillota</taxon>
        <taxon>Clostridia</taxon>
        <taxon>Lachnospirales</taxon>
        <taxon>Lachnospiraceae</taxon>
        <taxon>Shuttleworthella</taxon>
    </lineage>
</organism>
<dbReference type="CDD" id="cd04489">
    <property type="entry name" value="ExoVII_LU_OBF"/>
    <property type="match status" value="1"/>
</dbReference>
<dbReference type="GO" id="GO:0008855">
    <property type="term" value="F:exodeoxyribonuclease VII activity"/>
    <property type="evidence" value="ECO:0007669"/>
    <property type="project" value="UniProtKB-UniRule"/>
</dbReference>
<comment type="caution">
    <text evidence="9">The sequence shown here is derived from an EMBL/GenBank/DDBJ whole genome shotgun (WGS) entry which is preliminary data.</text>
</comment>
<sequence>MSGQTYTVGQVNHYIAGLFQEDFLLRRIRVKGEVSNLIYHKSGHIYFSLKDSSGVLGAAMWRSQRASGLTFAMREGDQVVVSGTVQVYEKGGSYKLIASQIEKEGLGDLYVRFEALKKQLSEMGMFDASYKKQIPRYATKIGIVTAPTGAAIRDIIQVSKRRYPGIEIVLYPALVQGEKAVASIVRGIQTLDAMGMDLLVVGRGGGSMEDLWAFNEESVARAIFDCRTPLISAVGHETDTTIADFVADLRAPTPSAAAELAVFDYASLQKDLRSKRERMASAMQYRLNTFRNRLADIEHRLETASPQEMIRNLRGRLDGARHRLDQAHPSRRISLMREEVLRARQRLCQDMDRRLEQKKQLLAVAVERLDGLSPVRKLASGFSYVQDKAGRRVEDAGKLKVGDFIHIYLHRGQLDAEVSGISLKKDGFKG</sequence>
<reference evidence="9" key="1">
    <citation type="submission" date="2009-04" db="EMBL/GenBank/DDBJ databases">
        <authorList>
            <person name="Weinstock G."/>
            <person name="Sodergren E."/>
            <person name="Clifton S."/>
            <person name="Fulton L."/>
            <person name="Fulton B."/>
            <person name="Courtney L."/>
            <person name="Fronick C."/>
            <person name="Harrison M."/>
            <person name="Strong C."/>
            <person name="Farmer C."/>
            <person name="Delahaunty K."/>
            <person name="Markovic C."/>
            <person name="Hall O."/>
            <person name="Minx P."/>
            <person name="Tomlinson C."/>
            <person name="Mitreva M."/>
            <person name="Nelson J."/>
            <person name="Hou S."/>
            <person name="Wollam A."/>
            <person name="Pepin K.H."/>
            <person name="Johnson M."/>
            <person name="Bhonagiri V."/>
            <person name="Nash W.E."/>
            <person name="Warren W."/>
            <person name="Chinwalla A."/>
            <person name="Mardis E.R."/>
            <person name="Wilson R.K."/>
        </authorList>
    </citation>
    <scope>NUCLEOTIDE SEQUENCE [LARGE SCALE GENOMIC DNA]</scope>
    <source>
        <strain evidence="9">DSM 14600</strain>
    </source>
</reference>
<comment type="subcellular location">
    <subcellularLocation>
        <location evidence="5 6">Cytoplasm</location>
    </subcellularLocation>
</comment>
<dbReference type="EMBL" id="ACIP02000002">
    <property type="protein sequence ID" value="EEP28148.1"/>
    <property type="molecule type" value="Genomic_DNA"/>
</dbReference>
<evidence type="ECO:0000259" key="8">
    <source>
        <dbReference type="Pfam" id="PF13742"/>
    </source>
</evidence>
<keyword evidence="4 5" id="KW-0269">Exonuclease</keyword>
<evidence type="ECO:0000256" key="6">
    <source>
        <dbReference type="RuleBase" id="RU004355"/>
    </source>
</evidence>
<keyword evidence="3 5" id="KW-0378">Hydrolase</keyword>
<comment type="function">
    <text evidence="5">Bidirectionally degrades single-stranded DNA into large acid-insoluble oligonucleotides, which are then degraded further into small acid-soluble oligonucleotides.</text>
</comment>
<dbReference type="Proteomes" id="UP000003494">
    <property type="component" value="Unassembled WGS sequence"/>
</dbReference>
<feature type="domain" description="OB-fold nucleic acid binding" evidence="8">
    <location>
        <begin position="6"/>
        <end position="102"/>
    </location>
</feature>
<dbReference type="GO" id="GO:0003676">
    <property type="term" value="F:nucleic acid binding"/>
    <property type="evidence" value="ECO:0007669"/>
    <property type="project" value="InterPro"/>
</dbReference>
<evidence type="ECO:0000259" key="7">
    <source>
        <dbReference type="Pfam" id="PF02601"/>
    </source>
</evidence>
<dbReference type="STRING" id="626523.GCWU000342_00956"/>
<evidence type="ECO:0000256" key="1">
    <source>
        <dbReference type="ARBA" id="ARBA00022490"/>
    </source>
</evidence>
<dbReference type="HAMAP" id="MF_00378">
    <property type="entry name" value="Exonuc_7_L"/>
    <property type="match status" value="1"/>
</dbReference>
<dbReference type="EC" id="3.1.11.6" evidence="5"/>
<dbReference type="PANTHER" id="PTHR30008:SF0">
    <property type="entry name" value="EXODEOXYRIBONUCLEASE 7 LARGE SUBUNIT"/>
    <property type="match status" value="1"/>
</dbReference>
<dbReference type="eggNOG" id="COG1570">
    <property type="taxonomic scope" value="Bacteria"/>
</dbReference>
<proteinExistence type="inferred from homology"/>
<gene>
    <name evidence="5 9" type="primary">xseA</name>
    <name evidence="9" type="ORF">GCWU000342_00956</name>
</gene>
<feature type="domain" description="Exonuclease VII large subunit C-terminal" evidence="7">
    <location>
        <begin position="125"/>
        <end position="416"/>
    </location>
</feature>
<protein>
    <recommendedName>
        <fullName evidence="5">Exodeoxyribonuclease 7 large subunit</fullName>
        <ecNumber evidence="5">3.1.11.6</ecNumber>
    </recommendedName>
    <alternativeName>
        <fullName evidence="5">Exodeoxyribonuclease VII large subunit</fullName>
        <shortName evidence="5">Exonuclease VII large subunit</shortName>
    </alternativeName>
</protein>
<keyword evidence="2 5" id="KW-0540">Nuclease</keyword>
<comment type="similarity">
    <text evidence="5 6">Belongs to the XseA family.</text>
</comment>
<comment type="subunit">
    <text evidence="5">Heterooligomer composed of large and small subunits.</text>
</comment>
<dbReference type="HOGENOM" id="CLU_023625_2_0_9"/>
<dbReference type="InterPro" id="IPR003753">
    <property type="entry name" value="Exonuc_VII_L"/>
</dbReference>
<name>C4GAK5_9FIRM</name>